<dbReference type="AlphaFoldDB" id="A0A2J6RZN3"/>
<dbReference type="STRING" id="1149755.A0A2J6RZN3"/>
<dbReference type="EMBL" id="KZ613941">
    <property type="protein sequence ID" value="PMD43970.1"/>
    <property type="molecule type" value="Genomic_DNA"/>
</dbReference>
<organism evidence="2 3">
    <name type="scientific">Hyaloscypha variabilis (strain UAMH 11265 / GT02V1 / F)</name>
    <name type="common">Meliniomyces variabilis</name>
    <dbReference type="NCBI Taxonomy" id="1149755"/>
    <lineage>
        <taxon>Eukaryota</taxon>
        <taxon>Fungi</taxon>
        <taxon>Dikarya</taxon>
        <taxon>Ascomycota</taxon>
        <taxon>Pezizomycotina</taxon>
        <taxon>Leotiomycetes</taxon>
        <taxon>Helotiales</taxon>
        <taxon>Hyaloscyphaceae</taxon>
        <taxon>Hyaloscypha</taxon>
        <taxon>Hyaloscypha variabilis</taxon>
    </lineage>
</organism>
<feature type="compositionally biased region" description="Low complexity" evidence="1">
    <location>
        <begin position="20"/>
        <end position="38"/>
    </location>
</feature>
<proteinExistence type="predicted"/>
<dbReference type="OrthoDB" id="5279705at2759"/>
<protein>
    <submittedName>
        <fullName evidence="2">Uncharacterized protein</fullName>
    </submittedName>
</protein>
<gene>
    <name evidence="2" type="ORF">L207DRAFT_525342</name>
</gene>
<keyword evidence="3" id="KW-1185">Reference proteome</keyword>
<accession>A0A2J6RZN3</accession>
<name>A0A2J6RZN3_HYAVF</name>
<dbReference type="Proteomes" id="UP000235786">
    <property type="component" value="Unassembled WGS sequence"/>
</dbReference>
<evidence type="ECO:0000256" key="1">
    <source>
        <dbReference type="SAM" id="MobiDB-lite"/>
    </source>
</evidence>
<evidence type="ECO:0000313" key="3">
    <source>
        <dbReference type="Proteomes" id="UP000235786"/>
    </source>
</evidence>
<feature type="compositionally biased region" description="Polar residues" evidence="1">
    <location>
        <begin position="49"/>
        <end position="71"/>
    </location>
</feature>
<evidence type="ECO:0000313" key="2">
    <source>
        <dbReference type="EMBL" id="PMD43970.1"/>
    </source>
</evidence>
<sequence length="299" mass="33766">MFSAFPPHAHAFTTYTPHVSSPLSSSPLRNSPSPLSPRDANLPARDSESIMSSPTPASKTLPSLKPQSKSTLKSKAKSRASPDVEFREVPIKGALPSPPPSRGRESVYSKRVTKANPLMSRNADEGREARRKLFLKKVREGSEEKRWRDRNSGMSDGEDEVLRAIWVAEERRREEERRWEASVLGIEVEADLEEEMIDGQGMVEDEGVVEEVAMNEEEELEALLGSLSQDVGMEEMLWGNQTMQGLRDQQTQDTPYGSDDEEYDHIFMDVIEEENRMAIHQHQQVPGYLDTDSEMMDMS</sequence>
<feature type="compositionally biased region" description="Basic and acidic residues" evidence="1">
    <location>
        <begin position="80"/>
        <end position="90"/>
    </location>
</feature>
<reference evidence="2 3" key="1">
    <citation type="submission" date="2016-04" db="EMBL/GenBank/DDBJ databases">
        <title>A degradative enzymes factory behind the ericoid mycorrhizal symbiosis.</title>
        <authorList>
            <consortium name="DOE Joint Genome Institute"/>
            <person name="Martino E."/>
            <person name="Morin E."/>
            <person name="Grelet G."/>
            <person name="Kuo A."/>
            <person name="Kohler A."/>
            <person name="Daghino S."/>
            <person name="Barry K."/>
            <person name="Choi C."/>
            <person name="Cichocki N."/>
            <person name="Clum A."/>
            <person name="Copeland A."/>
            <person name="Hainaut M."/>
            <person name="Haridas S."/>
            <person name="Labutti K."/>
            <person name="Lindquist E."/>
            <person name="Lipzen A."/>
            <person name="Khouja H.-R."/>
            <person name="Murat C."/>
            <person name="Ohm R."/>
            <person name="Olson A."/>
            <person name="Spatafora J."/>
            <person name="Veneault-Fourrey C."/>
            <person name="Henrissat B."/>
            <person name="Grigoriev I."/>
            <person name="Martin F."/>
            <person name="Perotto S."/>
        </authorList>
    </citation>
    <scope>NUCLEOTIDE SEQUENCE [LARGE SCALE GENOMIC DNA]</scope>
    <source>
        <strain evidence="2 3">F</strain>
    </source>
</reference>
<feature type="region of interest" description="Disordered" evidence="1">
    <location>
        <begin position="13"/>
        <end position="129"/>
    </location>
</feature>